<dbReference type="RefSeq" id="WP_379520988.1">
    <property type="nucleotide sequence ID" value="NZ_JBHSPA010000065.1"/>
</dbReference>
<keyword evidence="2" id="KW-1185">Reference proteome</keyword>
<name>A0ABW1D0D5_9ACTN</name>
<comment type="caution">
    <text evidence="1">The sequence shown here is derived from an EMBL/GenBank/DDBJ whole genome shotgun (WGS) entry which is preliminary data.</text>
</comment>
<organism evidence="1 2">
    <name type="scientific">Nonomuraea insulae</name>
    <dbReference type="NCBI Taxonomy" id="1616787"/>
    <lineage>
        <taxon>Bacteria</taxon>
        <taxon>Bacillati</taxon>
        <taxon>Actinomycetota</taxon>
        <taxon>Actinomycetes</taxon>
        <taxon>Streptosporangiales</taxon>
        <taxon>Streptosporangiaceae</taxon>
        <taxon>Nonomuraea</taxon>
    </lineage>
</organism>
<dbReference type="EMBL" id="JBHSPA010000065">
    <property type="protein sequence ID" value="MFC5831515.1"/>
    <property type="molecule type" value="Genomic_DNA"/>
</dbReference>
<evidence type="ECO:0000313" key="2">
    <source>
        <dbReference type="Proteomes" id="UP001596058"/>
    </source>
</evidence>
<gene>
    <name evidence="1" type="ORF">ACFPZ3_47370</name>
</gene>
<sequence length="611" mass="66277">MVVVLDLRKGELERLGSRVLVVADTERLAAGQRVLQEVFSSRLVRAVLVVAVGPDVRLPPALDGESRRVLWVGDPCGILWDADTGEAAHGPGVSSEAILIDLLTQPEVFDEVVNSLGDIPYGTASPGWRIVAGRIDPEVLAQAFREVAERFHGPVPQDTASFNSPLATALPVLSGTVDLPADLLDALIPEGPMDRLYRQAAAQVDRAARALDDLSYFSPAPARAAITDEVIAAGRALAEFRDTVARLFSDIDHADEAAAETLAFHGIRFATPAGMGSAEIVGELRADVDAALAERKSLTRLVSRLRQLADHSAPIGSAAFVGDLRRICPDELLNALHAPADFPARLVDRFVFWRRSRAWWREQLSLGAARTALDELRSRLERVAASEWTLGRARTHTSDAARMLAAVLNEVCGQVSGTLMDWSRAEAGQAAAGPALDEEVTVRLRDRGGQLREVITGDLLDAVSGWLEPGWTSLEHGDYRDAQSGLELRVDETLRQYRYHLVHRGVQERPDFGTGDAGRQQLVDAVWRQSQQVVRALSAQPGGQMLQLCGDRDLAALLHQAYAVRFAPRAVRGQGNPPGVVWTRSGQYAGTLRLVPLRPGTVEENWSGDGT</sequence>
<evidence type="ECO:0000313" key="1">
    <source>
        <dbReference type="EMBL" id="MFC5831515.1"/>
    </source>
</evidence>
<dbReference type="Proteomes" id="UP001596058">
    <property type="component" value="Unassembled WGS sequence"/>
</dbReference>
<reference evidence="2" key="1">
    <citation type="journal article" date="2019" name="Int. J. Syst. Evol. Microbiol.">
        <title>The Global Catalogue of Microorganisms (GCM) 10K type strain sequencing project: providing services to taxonomists for standard genome sequencing and annotation.</title>
        <authorList>
            <consortium name="The Broad Institute Genomics Platform"/>
            <consortium name="The Broad Institute Genome Sequencing Center for Infectious Disease"/>
            <person name="Wu L."/>
            <person name="Ma J."/>
        </authorList>
    </citation>
    <scope>NUCLEOTIDE SEQUENCE [LARGE SCALE GENOMIC DNA]</scope>
    <source>
        <strain evidence="2">CCUG 53903</strain>
    </source>
</reference>
<accession>A0ABW1D0D5</accession>
<proteinExistence type="predicted"/>
<protein>
    <submittedName>
        <fullName evidence="1">Uncharacterized protein</fullName>
    </submittedName>
</protein>